<dbReference type="EMBL" id="KI911162">
    <property type="protein sequence ID" value="ETR98438.1"/>
    <property type="molecule type" value="Genomic_DNA"/>
</dbReference>
<proteinExistence type="predicted"/>
<dbReference type="AlphaFoldDB" id="A0A024RZD7"/>
<reference evidence="2" key="1">
    <citation type="journal article" date="2013" name="Ind. Biotechnol.">
        <title>Comparative genomics analysis of Trichoderma reesei strains.</title>
        <authorList>
            <person name="Koike H."/>
            <person name="Aerts A."/>
            <person name="LaButti K."/>
            <person name="Grigoriev I.V."/>
            <person name="Baker S.E."/>
        </authorList>
    </citation>
    <scope>NUCLEOTIDE SEQUENCE [LARGE SCALE GENOMIC DNA]</scope>
    <source>
        <strain evidence="2">ATCC 56765 / BCRC 32924 / NRRL 11460 / Rut C-30</strain>
    </source>
</reference>
<evidence type="ECO:0000313" key="2">
    <source>
        <dbReference type="Proteomes" id="UP000024376"/>
    </source>
</evidence>
<protein>
    <submittedName>
        <fullName evidence="1">Uncharacterized protein</fullName>
    </submittedName>
</protein>
<dbReference type="HOGENOM" id="CLU_3015893_0_0_1"/>
<gene>
    <name evidence="1" type="ORF">M419DRAFT_124792</name>
</gene>
<name>A0A024RZD7_HYPJR</name>
<dbReference type="KEGG" id="trr:M419DRAFT_124792"/>
<evidence type="ECO:0000313" key="1">
    <source>
        <dbReference type="EMBL" id="ETR98438.1"/>
    </source>
</evidence>
<dbReference type="Proteomes" id="UP000024376">
    <property type="component" value="Unassembled WGS sequence"/>
</dbReference>
<accession>A0A024RZD7</accession>
<organism evidence="1 2">
    <name type="scientific">Hypocrea jecorina (strain ATCC 56765 / BCRC 32924 / NRRL 11460 / Rut C-30)</name>
    <name type="common">Trichoderma reesei</name>
    <dbReference type="NCBI Taxonomy" id="1344414"/>
    <lineage>
        <taxon>Eukaryota</taxon>
        <taxon>Fungi</taxon>
        <taxon>Dikarya</taxon>
        <taxon>Ascomycota</taxon>
        <taxon>Pezizomycotina</taxon>
        <taxon>Sordariomycetes</taxon>
        <taxon>Hypocreomycetidae</taxon>
        <taxon>Hypocreales</taxon>
        <taxon>Hypocreaceae</taxon>
        <taxon>Trichoderma</taxon>
    </lineage>
</organism>
<sequence>MLFLLRLSNHLPCFTPSGDATLILQIAQDIKYKERDFVETRNHHHTGTSHKTTCVK</sequence>